<accession>A0A2W6NHS7</accession>
<dbReference type="EMBL" id="NBIU01000007">
    <property type="protein sequence ID" value="PZT48420.1"/>
    <property type="molecule type" value="Genomic_DNA"/>
</dbReference>
<protein>
    <submittedName>
        <fullName evidence="2">PAS sensor protein</fullName>
    </submittedName>
</protein>
<dbReference type="AlphaFoldDB" id="A0A2W6NHS7"/>
<dbReference type="NCBIfam" id="TIGR00229">
    <property type="entry name" value="sensory_box"/>
    <property type="match status" value="1"/>
</dbReference>
<evidence type="ECO:0000259" key="1">
    <source>
        <dbReference type="PROSITE" id="PS50112"/>
    </source>
</evidence>
<dbReference type="InterPro" id="IPR035965">
    <property type="entry name" value="PAS-like_dom_sf"/>
</dbReference>
<evidence type="ECO:0000313" key="2">
    <source>
        <dbReference type="EMBL" id="PZT48420.1"/>
    </source>
</evidence>
<gene>
    <name evidence="2" type="ORF">B6S12_03580</name>
</gene>
<dbReference type="CDD" id="cd00130">
    <property type="entry name" value="PAS"/>
    <property type="match status" value="1"/>
</dbReference>
<dbReference type="Gene3D" id="3.30.450.20">
    <property type="entry name" value="PAS domain"/>
    <property type="match status" value="1"/>
</dbReference>
<dbReference type="InterPro" id="IPR013655">
    <property type="entry name" value="PAS_fold_3"/>
</dbReference>
<proteinExistence type="predicted"/>
<feature type="domain" description="PAS" evidence="1">
    <location>
        <begin position="25"/>
        <end position="76"/>
    </location>
</feature>
<dbReference type="RefSeq" id="WP_111229449.1">
    <property type="nucleotide sequence ID" value="NZ_NBIU01000007.1"/>
</dbReference>
<dbReference type="SUPFAM" id="SSF55785">
    <property type="entry name" value="PYP-like sensor domain (PAS domain)"/>
    <property type="match status" value="1"/>
</dbReference>
<sequence>MKQQIIPTSEQRNVPEGELIVSKTDLKGKILYCNDVFIELSGYQEQELLGKAHNIVRHPDMPRIVFKLLWEHIQNGKEIVAYVKNLSKEGAYYWVIAFVSPSFNGEGKVVGYHSVRLKPKKEAISKIEKIYSQLVSAEKEGGIAKSQTLLEELLKKEGASYEEYILSL</sequence>
<keyword evidence="3" id="KW-1185">Reference proteome</keyword>
<comment type="caution">
    <text evidence="2">The sequence shown here is derived from an EMBL/GenBank/DDBJ whole genome shotgun (WGS) entry which is preliminary data.</text>
</comment>
<dbReference type="Proteomes" id="UP000249746">
    <property type="component" value="Unassembled WGS sequence"/>
</dbReference>
<dbReference type="OrthoDB" id="9806477at2"/>
<dbReference type="Pfam" id="PF08447">
    <property type="entry name" value="PAS_3"/>
    <property type="match status" value="1"/>
</dbReference>
<dbReference type="InterPro" id="IPR000014">
    <property type="entry name" value="PAS"/>
</dbReference>
<evidence type="ECO:0000313" key="3">
    <source>
        <dbReference type="Proteomes" id="UP000249746"/>
    </source>
</evidence>
<reference evidence="2 3" key="1">
    <citation type="submission" date="2017-03" db="EMBL/GenBank/DDBJ databases">
        <title>Genomic and clinical evidence uncovers the enterohepatic species Helicobacter valdiviensis as a potential human intestinal pathogen.</title>
        <authorList>
            <person name="Fresia P."/>
            <person name="Jara R."/>
            <person name="Sierra R."/>
            <person name="Ferres I."/>
            <person name="Greif G."/>
            <person name="Iraola G."/>
            <person name="Collado L."/>
        </authorList>
    </citation>
    <scope>NUCLEOTIDE SEQUENCE [LARGE SCALE GENOMIC DNA]</scope>
    <source>
        <strain evidence="2 3">WBE14</strain>
    </source>
</reference>
<organism evidence="2 3">
    <name type="scientific">Helicobacter valdiviensis</name>
    <dbReference type="NCBI Taxonomy" id="1458358"/>
    <lineage>
        <taxon>Bacteria</taxon>
        <taxon>Pseudomonadati</taxon>
        <taxon>Campylobacterota</taxon>
        <taxon>Epsilonproteobacteria</taxon>
        <taxon>Campylobacterales</taxon>
        <taxon>Helicobacteraceae</taxon>
        <taxon>Helicobacter</taxon>
    </lineage>
</organism>
<name>A0A2W6NHS7_9HELI</name>
<dbReference type="PROSITE" id="PS50112">
    <property type="entry name" value="PAS"/>
    <property type="match status" value="1"/>
</dbReference>